<keyword evidence="3" id="KW-1185">Reference proteome</keyword>
<evidence type="ECO:0000313" key="3">
    <source>
        <dbReference type="Proteomes" id="UP000004508"/>
    </source>
</evidence>
<comment type="caution">
    <text evidence="2">The sequence shown here is derived from an EMBL/GenBank/DDBJ whole genome shotgun (WGS) entry which is preliminary data.</text>
</comment>
<dbReference type="SUPFAM" id="SSF75712">
    <property type="entry name" value="Rad50 coiled-coil Zn hook"/>
    <property type="match status" value="1"/>
</dbReference>
<evidence type="ECO:0000256" key="1">
    <source>
        <dbReference type="ARBA" id="ARBA00006539"/>
    </source>
</evidence>
<comment type="similarity">
    <text evidence="1">Belongs to the UPF0236 family.</text>
</comment>
<dbReference type="EMBL" id="ADVG01000004">
    <property type="protein sequence ID" value="EFH82218.1"/>
    <property type="molecule type" value="Genomic_DNA"/>
</dbReference>
<dbReference type="NCBIfam" id="NF033572">
    <property type="entry name" value="transpos_ISKra4"/>
    <property type="match status" value="1"/>
</dbReference>
<organism evidence="2 3">
    <name type="scientific">Ktedonobacter racemifer DSM 44963</name>
    <dbReference type="NCBI Taxonomy" id="485913"/>
    <lineage>
        <taxon>Bacteria</taxon>
        <taxon>Bacillati</taxon>
        <taxon>Chloroflexota</taxon>
        <taxon>Ktedonobacteria</taxon>
        <taxon>Ktedonobacterales</taxon>
        <taxon>Ktedonobacteraceae</taxon>
        <taxon>Ktedonobacter</taxon>
    </lineage>
</organism>
<accession>D6U078</accession>
<gene>
    <name evidence="2" type="ORF">Krac_3007</name>
</gene>
<sequence length="430" mass="47917">MSEESDQGWQQLSEQILTDIKEWRRAHPKATFREIEHEVHRRLSRLEAQVIQDAVQESEQRDWSGAPAQERPSCPVCGTPLQARGKRTRCLQGAGGQEITLTRTYGTCPTCGTGLFPLDEELALPRGSTLTSLQHEHLVHLSSWMPFAQAAKMMERLLGVQVSEASTRRQSERAGALALAVQTAQAQMPVPEHLPASKPPKRLAISADGAYVPLLKGQWAEVRTVALGQVEHQTTSTGAQEVHVHQLSYFSRMCDAQTFASLAEVEMRRRGVSQAQEIGAVTDGADWLQGFLDLHCPQALRVLDFPHAAEHLNLLIQALHQAGLALPADLLERACHRLKHRGPHLLIWLLSRLPADLAQQEGVREQVGYFLKREALMQYPHYRKLGWPIGSGMVESANKVVVEARLKGAGMHWEPSHVNPHAHLTQCRLQ</sequence>
<dbReference type="Proteomes" id="UP000004508">
    <property type="component" value="Unassembled WGS sequence"/>
</dbReference>
<evidence type="ECO:0000313" key="2">
    <source>
        <dbReference type="EMBL" id="EFH82218.1"/>
    </source>
</evidence>
<dbReference type="STRING" id="485913.Krac_3007"/>
<dbReference type="eggNOG" id="COG3464">
    <property type="taxonomic scope" value="Bacteria"/>
</dbReference>
<proteinExistence type="inferred from homology"/>
<protein>
    <recommendedName>
        <fullName evidence="4">ISKra4 family transposase</fullName>
    </recommendedName>
</protein>
<dbReference type="Pfam" id="PF06782">
    <property type="entry name" value="UPF0236"/>
    <property type="match status" value="1"/>
</dbReference>
<name>D6U078_KTERA</name>
<dbReference type="AlphaFoldDB" id="D6U078"/>
<dbReference type="InParanoid" id="D6U078"/>
<evidence type="ECO:0008006" key="4">
    <source>
        <dbReference type="Google" id="ProtNLM"/>
    </source>
</evidence>
<reference evidence="2 3" key="1">
    <citation type="journal article" date="2011" name="Stand. Genomic Sci.">
        <title>Non-contiguous finished genome sequence and contextual data of the filamentous soil bacterium Ktedonobacter racemifer type strain (SOSP1-21).</title>
        <authorList>
            <person name="Chang Y.J."/>
            <person name="Land M."/>
            <person name="Hauser L."/>
            <person name="Chertkov O."/>
            <person name="Del Rio T.G."/>
            <person name="Nolan M."/>
            <person name="Copeland A."/>
            <person name="Tice H."/>
            <person name="Cheng J.F."/>
            <person name="Lucas S."/>
            <person name="Han C."/>
            <person name="Goodwin L."/>
            <person name="Pitluck S."/>
            <person name="Ivanova N."/>
            <person name="Ovchinikova G."/>
            <person name="Pati A."/>
            <person name="Chen A."/>
            <person name="Palaniappan K."/>
            <person name="Mavromatis K."/>
            <person name="Liolios K."/>
            <person name="Brettin T."/>
            <person name="Fiebig A."/>
            <person name="Rohde M."/>
            <person name="Abt B."/>
            <person name="Goker M."/>
            <person name="Detter J.C."/>
            <person name="Woyke T."/>
            <person name="Bristow J."/>
            <person name="Eisen J.A."/>
            <person name="Markowitz V."/>
            <person name="Hugenholtz P."/>
            <person name="Kyrpides N.C."/>
            <person name="Klenk H.P."/>
            <person name="Lapidus A."/>
        </authorList>
    </citation>
    <scope>NUCLEOTIDE SEQUENCE [LARGE SCALE GENOMIC DNA]</scope>
    <source>
        <strain evidence="3">DSM 44963</strain>
    </source>
</reference>
<dbReference type="RefSeq" id="WP_007920152.1">
    <property type="nucleotide sequence ID" value="NZ_ADVG01000004.1"/>
</dbReference>
<dbReference type="InterPro" id="IPR009620">
    <property type="entry name" value="UPF0236"/>
</dbReference>